<sequence length="63" mass="7362">MQLKRYQGQVCTPAHQKRMLNIIRGYLYINELIYARDNHFLCSSLIAPVNGYTIAPADYKRET</sequence>
<dbReference type="AlphaFoldDB" id="A0A376L476"/>
<evidence type="ECO:0000313" key="2">
    <source>
        <dbReference type="EMBL" id="STE89286.1"/>
    </source>
</evidence>
<evidence type="ECO:0000313" key="3">
    <source>
        <dbReference type="Proteomes" id="UP000255460"/>
    </source>
</evidence>
<proteinExistence type="predicted"/>
<feature type="domain" description="Putative cyclic diguanylate phosphodiesterase CSS motif-containing" evidence="1">
    <location>
        <begin position="2"/>
        <end position="61"/>
    </location>
</feature>
<dbReference type="EMBL" id="UFZQ01000001">
    <property type="protein sequence ID" value="STE89286.1"/>
    <property type="molecule type" value="Genomic_DNA"/>
</dbReference>
<accession>A0A376L476</accession>
<organism evidence="2 3">
    <name type="scientific">Escherichia coli</name>
    <dbReference type="NCBI Taxonomy" id="562"/>
    <lineage>
        <taxon>Bacteria</taxon>
        <taxon>Pseudomonadati</taxon>
        <taxon>Pseudomonadota</taxon>
        <taxon>Gammaproteobacteria</taxon>
        <taxon>Enterobacterales</taxon>
        <taxon>Enterobacteriaceae</taxon>
        <taxon>Escherichia</taxon>
    </lineage>
</organism>
<protein>
    <submittedName>
        <fullName evidence="2">Putative EAL domain protein regulator</fullName>
    </submittedName>
</protein>
<name>A0A376L476_ECOLX</name>
<dbReference type="InterPro" id="IPR024744">
    <property type="entry name" value="CSS-motif_dom"/>
</dbReference>
<evidence type="ECO:0000259" key="1">
    <source>
        <dbReference type="Pfam" id="PF12792"/>
    </source>
</evidence>
<dbReference type="Proteomes" id="UP000255460">
    <property type="component" value="Unassembled WGS sequence"/>
</dbReference>
<gene>
    <name evidence="2" type="primary">yjcC_6</name>
    <name evidence="2" type="ORF">NCTC10418_07011</name>
</gene>
<dbReference type="Pfam" id="PF12792">
    <property type="entry name" value="CSS-motif"/>
    <property type="match status" value="1"/>
</dbReference>
<reference evidence="2 3" key="1">
    <citation type="submission" date="2018-06" db="EMBL/GenBank/DDBJ databases">
        <authorList>
            <consortium name="Pathogen Informatics"/>
            <person name="Doyle S."/>
        </authorList>
    </citation>
    <scope>NUCLEOTIDE SEQUENCE [LARGE SCALE GENOMIC DNA]</scope>
    <source>
        <strain evidence="2 3">NCTC10418</strain>
    </source>
</reference>